<dbReference type="SUPFAM" id="SSF69369">
    <property type="entry name" value="Cloacin translocation domain"/>
    <property type="match status" value="1"/>
</dbReference>
<accession>A0A564HAJ8</accession>
<evidence type="ECO:0000313" key="7">
    <source>
        <dbReference type="EMBL" id="VUS30376.1"/>
    </source>
</evidence>
<keyword evidence="2" id="KW-0044">Antibiotic</keyword>
<evidence type="ECO:0000256" key="4">
    <source>
        <dbReference type="SAM" id="Coils"/>
    </source>
</evidence>
<dbReference type="Proteomes" id="UP000318370">
    <property type="component" value="Unassembled WGS sequence"/>
</dbReference>
<dbReference type="AlphaFoldDB" id="A0A564HAJ8"/>
<keyword evidence="3" id="KW-0078">Bacteriocin</keyword>
<organism evidence="7 8">
    <name type="scientific">Klebsiella spallanzanii</name>
    <dbReference type="NCBI Taxonomy" id="2587528"/>
    <lineage>
        <taxon>Bacteria</taxon>
        <taxon>Pseudomonadati</taxon>
        <taxon>Pseudomonadota</taxon>
        <taxon>Gammaproteobacteria</taxon>
        <taxon>Enterobacterales</taxon>
        <taxon>Enterobacteriaceae</taxon>
        <taxon>Klebsiella/Raoultella group</taxon>
        <taxon>Klebsiella</taxon>
    </lineage>
</organism>
<dbReference type="EMBL" id="CABGHF010000001">
    <property type="protein sequence ID" value="VUS30376.1"/>
    <property type="molecule type" value="Genomic_DNA"/>
</dbReference>
<sequence>MMADNQPIPLTPAPPGMTSLGVNADGEEVMTVVGGGGGTGFSGGQANIVPGSGSVQADLGKKTLSRLQAESSAAIHATAKWSTKNLAKTQAAQAERVRASMAAQQAARASRDRLTQQLKDVTNRALQKGRAGPSITDLAHATNAAMAAAAAQEGALRAAKKKAEKAEKAWQAALRQQEEAQRQQAEVERKLKEAREREAAAKVKADADQAAAEKAESEVRAKAEAERRKAEEARKALYAKAGVQDTPVYTQDMVKAAAALVMAPGAALLNRAPGMIQMSAVAIQVQAALPPIVSAVMTATAEFSGWISSALWRAVVGVSGAATATTAGAMVAAASTIFFSPRAGGGNDSKVPGRDIEMMAAQACLFTAGKLSIEPGMKSVGLPVRGYITKESDGRQSVMLVKTGSGDVFATVPVLNAVRDKATGLDKITVPAVAGAPSRTILVNPVPVGPTAPSHTGNGSPVPVTLVHTGTELKKADSIVTTTLPVADIPALQDFIYWQPDVTGTGVEPIYVMLRPYGETNAKGKYSGRNYNTEKAGGPIQNLDWKTAKIDRTGVGKVKLHTGRFAESDANKVMIERLEKILKGELQVTDIDKRFYTHEIRELERYRNLGIKDGSVPNNQGEVWNNTHTATLEDYRLGNSETLLYTPEALKAAEEQELRELK</sequence>
<evidence type="ECO:0000256" key="5">
    <source>
        <dbReference type="SAM" id="MobiDB-lite"/>
    </source>
</evidence>
<gene>
    <name evidence="7" type="primary">cda</name>
    <name evidence="7" type="ORF">SB6408_00292</name>
</gene>
<proteinExistence type="predicted"/>
<evidence type="ECO:0000259" key="6">
    <source>
        <dbReference type="Pfam" id="PF06958"/>
    </source>
</evidence>
<dbReference type="Pfam" id="PF06958">
    <property type="entry name" value="Pyocin_S"/>
    <property type="match status" value="1"/>
</dbReference>
<evidence type="ECO:0000256" key="2">
    <source>
        <dbReference type="ARBA" id="ARBA00023022"/>
    </source>
</evidence>
<reference evidence="7 8" key="1">
    <citation type="submission" date="2019-07" db="EMBL/GenBank/DDBJ databases">
        <authorList>
            <person name="Brisse S."/>
            <person name="Rodrigues C."/>
            <person name="Thorpe H."/>
        </authorList>
    </citation>
    <scope>NUCLEOTIDE SEQUENCE [LARGE SCALE GENOMIC DNA]</scope>
    <source>
        <strain evidence="7">SB6408</strain>
    </source>
</reference>
<evidence type="ECO:0000256" key="1">
    <source>
        <dbReference type="ARBA" id="ARBA00022529"/>
    </source>
</evidence>
<evidence type="ECO:0000256" key="3">
    <source>
        <dbReference type="ARBA" id="ARBA00023048"/>
    </source>
</evidence>
<dbReference type="RefSeq" id="WP_235891560.1">
    <property type="nucleotide sequence ID" value="NZ_CABGHF010000001.1"/>
</dbReference>
<dbReference type="GO" id="GO:0031640">
    <property type="term" value="P:killing of cells of another organism"/>
    <property type="evidence" value="ECO:0007669"/>
    <property type="project" value="UniProtKB-KW"/>
</dbReference>
<evidence type="ECO:0000313" key="8">
    <source>
        <dbReference type="Proteomes" id="UP000318370"/>
    </source>
</evidence>
<keyword evidence="4" id="KW-0175">Coiled coil</keyword>
<keyword evidence="1" id="KW-0929">Antimicrobial</keyword>
<name>A0A564HAJ8_9ENTR</name>
<dbReference type="InterPro" id="IPR036302">
    <property type="entry name" value="Pyosin/cloacin_T_dom_sf"/>
</dbReference>
<protein>
    <submittedName>
        <fullName evidence="7">Colicin-D</fullName>
    </submittedName>
</protein>
<feature type="region of interest" description="Disordered" evidence="5">
    <location>
        <begin position="1"/>
        <end position="22"/>
    </location>
</feature>
<feature type="coiled-coil region" evidence="4">
    <location>
        <begin position="149"/>
        <end position="240"/>
    </location>
</feature>
<dbReference type="InterPro" id="IPR016128">
    <property type="entry name" value="Pyosin/cloacin_T_dom"/>
</dbReference>
<dbReference type="GO" id="GO:0042742">
    <property type="term" value="P:defense response to bacterium"/>
    <property type="evidence" value="ECO:0007669"/>
    <property type="project" value="UniProtKB-KW"/>
</dbReference>
<feature type="domain" description="Pyosin/cloacin translocation" evidence="6">
    <location>
        <begin position="373"/>
        <end position="513"/>
    </location>
</feature>